<dbReference type="RefSeq" id="WP_311682633.1">
    <property type="nucleotide sequence ID" value="NZ_JAVRHM010000004.1"/>
</dbReference>
<sequence length="329" mass="38209">MKRDLLNEIASIKSRTEYDSRHDFSARLDQIEYAFKENLSYNGDYNTELLKYIPIATVACFEAFFRSVYKELIDFGKPFSDNVSNFNQAKNIKFDFEIVNAIQTKTVTTGEFISHVLPCNNFKDINSNMSILIGTDFIKELKIFEKESVFQEIKVTSDDFKNKSHKLISSIQKVFELRHIFCHEFATNTNIDKEEMFECFNHSKLFLNQTNNFIWELLYPGSPETQTDMNIQSHKEFEQVDQELSGLISLIKETGKQAYSLGINEDLFDNSIKEWKKYRASKAKLDASIAEGGTLYPLLYTSSLKGTTQEKIESLKKRYEVDLRKYASI</sequence>
<dbReference type="Pfam" id="PF07007">
    <property type="entry name" value="LprI"/>
    <property type="match status" value="1"/>
</dbReference>
<dbReference type="Proteomes" id="UP001261624">
    <property type="component" value="Unassembled WGS sequence"/>
</dbReference>
<protein>
    <submittedName>
        <fullName evidence="3">Lysozyme inhibitor LprI family protein</fullName>
    </submittedName>
</protein>
<evidence type="ECO:0000313" key="3">
    <source>
        <dbReference type="EMBL" id="MDT0689250.1"/>
    </source>
</evidence>
<dbReference type="Gene3D" id="1.20.1270.180">
    <property type="match status" value="1"/>
</dbReference>
<keyword evidence="4" id="KW-1185">Reference proteome</keyword>
<name>A0ABU3DZX4_9FLAO</name>
<dbReference type="EMBL" id="JAVRHM010000004">
    <property type="protein sequence ID" value="MDT0689250.1"/>
    <property type="molecule type" value="Genomic_DNA"/>
</dbReference>
<reference evidence="3 4" key="1">
    <citation type="submission" date="2023-09" db="EMBL/GenBank/DDBJ databases">
        <authorList>
            <person name="Rey-Velasco X."/>
        </authorList>
    </citation>
    <scope>NUCLEOTIDE SEQUENCE [LARGE SCALE GENOMIC DNA]</scope>
    <source>
        <strain evidence="3 4">F188</strain>
    </source>
</reference>
<gene>
    <name evidence="3" type="ORF">RM549_05600</name>
</gene>
<evidence type="ECO:0000259" key="2">
    <source>
        <dbReference type="Pfam" id="PF18735"/>
    </source>
</evidence>
<feature type="domain" description="Lysozyme inhibitor LprI-like N-terminal" evidence="1">
    <location>
        <begin position="223"/>
        <end position="315"/>
    </location>
</feature>
<dbReference type="InterPro" id="IPR041519">
    <property type="entry name" value="HEPN_RiboL-PSP"/>
</dbReference>
<feature type="domain" description="RiboL-PSP-HEPN" evidence="2">
    <location>
        <begin position="30"/>
        <end position="215"/>
    </location>
</feature>
<comment type="caution">
    <text evidence="3">The sequence shown here is derived from an EMBL/GenBank/DDBJ whole genome shotgun (WGS) entry which is preliminary data.</text>
</comment>
<proteinExistence type="predicted"/>
<evidence type="ECO:0000259" key="1">
    <source>
        <dbReference type="Pfam" id="PF07007"/>
    </source>
</evidence>
<dbReference type="Pfam" id="PF18735">
    <property type="entry name" value="HEPN_RiboL-PSP"/>
    <property type="match status" value="1"/>
</dbReference>
<evidence type="ECO:0000313" key="4">
    <source>
        <dbReference type="Proteomes" id="UP001261624"/>
    </source>
</evidence>
<dbReference type="InterPro" id="IPR009739">
    <property type="entry name" value="LprI-like_N"/>
</dbReference>
<organism evidence="3 4">
    <name type="scientific">Autumnicola patrickiae</name>
    <dbReference type="NCBI Taxonomy" id="3075591"/>
    <lineage>
        <taxon>Bacteria</taxon>
        <taxon>Pseudomonadati</taxon>
        <taxon>Bacteroidota</taxon>
        <taxon>Flavobacteriia</taxon>
        <taxon>Flavobacteriales</taxon>
        <taxon>Flavobacteriaceae</taxon>
        <taxon>Autumnicola</taxon>
    </lineage>
</organism>
<accession>A0ABU3DZX4</accession>